<name>A0A0K2G8V1_NITMO</name>
<organism evidence="1 2">
    <name type="scientific">Nitrospira moscoviensis</name>
    <dbReference type="NCBI Taxonomy" id="42253"/>
    <lineage>
        <taxon>Bacteria</taxon>
        <taxon>Pseudomonadati</taxon>
        <taxon>Nitrospirota</taxon>
        <taxon>Nitrospiria</taxon>
        <taxon>Nitrospirales</taxon>
        <taxon>Nitrospiraceae</taxon>
        <taxon>Nitrospira</taxon>
    </lineage>
</organism>
<dbReference type="STRING" id="42253.NITMOv2_0931"/>
<gene>
    <name evidence="1" type="ORF">NITMOv2_0931</name>
</gene>
<dbReference type="PATRIC" id="fig|42253.5.peg.914"/>
<dbReference type="EMBL" id="CP011801">
    <property type="protein sequence ID" value="ALA57365.1"/>
    <property type="molecule type" value="Genomic_DNA"/>
</dbReference>
<keyword evidence="2" id="KW-1185">Reference proteome</keyword>
<evidence type="ECO:0000313" key="2">
    <source>
        <dbReference type="Proteomes" id="UP000069205"/>
    </source>
</evidence>
<dbReference type="AlphaFoldDB" id="A0A0K2G8V1"/>
<dbReference type="KEGG" id="nmv:NITMOv2_0931"/>
<accession>A0A0K2G8V1</accession>
<evidence type="ECO:0000313" key="1">
    <source>
        <dbReference type="EMBL" id="ALA57365.1"/>
    </source>
</evidence>
<dbReference type="Proteomes" id="UP000069205">
    <property type="component" value="Chromosome"/>
</dbReference>
<protein>
    <submittedName>
        <fullName evidence="1">Uncharacterized protein</fullName>
    </submittedName>
</protein>
<sequence length="266" mass="29363">MLFEICDSLSGIPRKHASVYTVTRAPLQFTGLGSRNVRTLLRAYLDTERNEAYNLLMRSLRHRTIQTFSALGLASLALLVPGCISQPPPSGVRYPITSGIHTALPTAERRILLWADPPLTDVALDWLKSHQYADVLLPEQGPFQRMQVSHRFSDRETALAVAKEMNADLVLFLEHEESKEGALIEPHCGPLFNVNVDVRGLWGEGGDTALKGNAHYPHCVALTDQTLRSLTCQALATAWGYRPSGQLEIPSTLSCTAGQTERPPIR</sequence>
<reference evidence="1 2" key="1">
    <citation type="journal article" date="2015" name="Proc. Natl. Acad. Sci. U.S.A.">
        <title>Expanded metabolic versatility of ubiquitous nitrite-oxidizing bacteria from the genus Nitrospira.</title>
        <authorList>
            <person name="Koch H."/>
            <person name="Lucker S."/>
            <person name="Albertsen M."/>
            <person name="Kitzinger K."/>
            <person name="Herbold C."/>
            <person name="Spieck E."/>
            <person name="Nielsen P.H."/>
            <person name="Wagner M."/>
            <person name="Daims H."/>
        </authorList>
    </citation>
    <scope>NUCLEOTIDE SEQUENCE [LARGE SCALE GENOMIC DNA]</scope>
    <source>
        <strain evidence="1 2">NSP M-1</strain>
    </source>
</reference>
<proteinExistence type="predicted"/>